<dbReference type="EMBL" id="BNEE01000006">
    <property type="protein sequence ID" value="GHI86205.1"/>
    <property type="molecule type" value="Genomic_DNA"/>
</dbReference>
<organism evidence="2 3">
    <name type="scientific">Streptomyces xanthophaeus</name>
    <dbReference type="NCBI Taxonomy" id="67385"/>
    <lineage>
        <taxon>Bacteria</taxon>
        <taxon>Bacillati</taxon>
        <taxon>Actinomycetota</taxon>
        <taxon>Actinomycetes</taxon>
        <taxon>Kitasatosporales</taxon>
        <taxon>Streptomycetaceae</taxon>
        <taxon>Streptomyces</taxon>
    </lineage>
</organism>
<dbReference type="Pfam" id="PF00501">
    <property type="entry name" value="AMP-binding"/>
    <property type="match status" value="1"/>
</dbReference>
<dbReference type="InterPro" id="IPR045851">
    <property type="entry name" value="AMP-bd_C_sf"/>
</dbReference>
<keyword evidence="3" id="KW-1185">Reference proteome</keyword>
<dbReference type="Gene3D" id="3.30.300.30">
    <property type="match status" value="1"/>
</dbReference>
<dbReference type="Gene3D" id="3.40.50.12780">
    <property type="entry name" value="N-terminal domain of ligase-like"/>
    <property type="match status" value="1"/>
</dbReference>
<dbReference type="PROSITE" id="PS00455">
    <property type="entry name" value="AMP_BINDING"/>
    <property type="match status" value="1"/>
</dbReference>
<evidence type="ECO:0000313" key="2">
    <source>
        <dbReference type="EMBL" id="GHI86205.1"/>
    </source>
</evidence>
<evidence type="ECO:0000259" key="1">
    <source>
        <dbReference type="Pfam" id="PF00501"/>
    </source>
</evidence>
<dbReference type="AlphaFoldDB" id="A0A919GXQ6"/>
<dbReference type="SUPFAM" id="SSF56801">
    <property type="entry name" value="Acetyl-CoA synthetase-like"/>
    <property type="match status" value="1"/>
</dbReference>
<dbReference type="PANTHER" id="PTHR24096">
    <property type="entry name" value="LONG-CHAIN-FATTY-ACID--COA LIGASE"/>
    <property type="match status" value="1"/>
</dbReference>
<dbReference type="InterPro" id="IPR020845">
    <property type="entry name" value="AMP-binding_CS"/>
</dbReference>
<dbReference type="GO" id="GO:0016874">
    <property type="term" value="F:ligase activity"/>
    <property type="evidence" value="ECO:0007669"/>
    <property type="project" value="UniProtKB-KW"/>
</dbReference>
<dbReference type="InterPro" id="IPR000873">
    <property type="entry name" value="AMP-dep_synth/lig_dom"/>
</dbReference>
<accession>A0A919GXQ6</accession>
<reference evidence="2" key="1">
    <citation type="submission" date="2020-09" db="EMBL/GenBank/DDBJ databases">
        <title>Whole genome shotgun sequence of Streptomyces xanthophaeus NBRC 12829.</title>
        <authorList>
            <person name="Komaki H."/>
            <person name="Tamura T."/>
        </authorList>
    </citation>
    <scope>NUCLEOTIDE SEQUENCE</scope>
    <source>
        <strain evidence="2">NBRC 12829</strain>
    </source>
</reference>
<name>A0A919GXQ6_9ACTN</name>
<keyword evidence="2" id="KW-0436">Ligase</keyword>
<dbReference type="InterPro" id="IPR042099">
    <property type="entry name" value="ANL_N_sf"/>
</dbReference>
<protein>
    <submittedName>
        <fullName evidence="2">Fatty-acid-CoA ligase FadD</fullName>
    </submittedName>
</protein>
<evidence type="ECO:0000313" key="3">
    <source>
        <dbReference type="Proteomes" id="UP000600026"/>
    </source>
</evidence>
<comment type="caution">
    <text evidence="2">The sequence shown here is derived from an EMBL/GenBank/DDBJ whole genome shotgun (WGS) entry which is preliminary data.</text>
</comment>
<dbReference type="OrthoDB" id="4495845at2"/>
<feature type="domain" description="AMP-dependent synthetase/ligase" evidence="1">
    <location>
        <begin position="26"/>
        <end position="391"/>
    </location>
</feature>
<proteinExistence type="predicted"/>
<gene>
    <name evidence="2" type="ORF">Sxan_35690</name>
</gene>
<dbReference type="Proteomes" id="UP000600026">
    <property type="component" value="Unassembled WGS sequence"/>
</dbReference>
<dbReference type="RefSeq" id="WP_031143313.1">
    <property type="nucleotide sequence ID" value="NZ_BNEE01000006.1"/>
</dbReference>
<sequence>MPDISALNLDVIPQPTASLGVLPAVAAEKSPDTPFLSDTPWRTYDGPVRTFAEFAQAVDDYADRLWAAGIRKGDVVAVVQRNHIEVEGVMCALGKIGALPALLSSAMEVGELLECFARLENPYLLVDSLGLSRLSESRHALRLLVRNVLCLEPTEEKWVVPVQDRLPHVADPRGEDEWFVITHSSGTTGAPKMAAHSTRSLFGMVAPMIMIFRDQYSTDDLNAKHLSFVHARTCAGTLASLETAMPALAIADPDPANVKRLMLEHRPTSLETHPNVYIQWESLATDPDRPFQHVERFISTFDAMHPRTVRALLGASEHPDAHYFQAYGQTESGPICLRIVTREESADYSPRNVGHPGGGMEVRIVDEKGAPQPANTPGIIETRSPGRMRGYVGGDPMPPQDSWWPMGDIGRQLDDGSLELLDRIVEHVDGVGSLLEKEDHLLEAMPELVELVLVKAEDAQDSTVFAVACPRPGTVPDPERFRAVAAEAGLPDLQVRFWEWEAMPVTGSYKVRRSVLRRKLAGRIQRTTTPAKEA</sequence>